<gene>
    <name evidence="2" type="ORF">GCM10011444_22410</name>
</gene>
<proteinExistence type="predicted"/>
<evidence type="ECO:0000313" key="3">
    <source>
        <dbReference type="Proteomes" id="UP000624701"/>
    </source>
</evidence>
<keyword evidence="3" id="KW-1185">Reference proteome</keyword>
<reference evidence="3" key="1">
    <citation type="journal article" date="2019" name="Int. J. Syst. Evol. Microbiol.">
        <title>The Global Catalogue of Microorganisms (GCM) 10K type strain sequencing project: providing services to taxonomists for standard genome sequencing and annotation.</title>
        <authorList>
            <consortium name="The Broad Institute Genomics Platform"/>
            <consortium name="The Broad Institute Genome Sequencing Center for Infectious Disease"/>
            <person name="Wu L."/>
            <person name="Ma J."/>
        </authorList>
    </citation>
    <scope>NUCLEOTIDE SEQUENCE [LARGE SCALE GENOMIC DNA]</scope>
    <source>
        <strain evidence="3">CCM 8681</strain>
    </source>
</reference>
<keyword evidence="1" id="KW-0472">Membrane</keyword>
<feature type="transmembrane region" description="Helical" evidence="1">
    <location>
        <begin position="12"/>
        <end position="30"/>
    </location>
</feature>
<feature type="transmembrane region" description="Helical" evidence="1">
    <location>
        <begin position="76"/>
        <end position="98"/>
    </location>
</feature>
<evidence type="ECO:0000256" key="1">
    <source>
        <dbReference type="SAM" id="Phobius"/>
    </source>
</evidence>
<keyword evidence="1" id="KW-0812">Transmembrane</keyword>
<feature type="transmembrane region" description="Helical" evidence="1">
    <location>
        <begin position="147"/>
        <end position="167"/>
    </location>
</feature>
<feature type="transmembrane region" description="Helical" evidence="1">
    <location>
        <begin position="36"/>
        <end position="56"/>
    </location>
</feature>
<comment type="caution">
    <text evidence="2">The sequence shown here is derived from an EMBL/GenBank/DDBJ whole genome shotgun (WGS) entry which is preliminary data.</text>
</comment>
<protein>
    <recommendedName>
        <fullName evidence="4">DUF4199 domain-containing protein</fullName>
    </recommendedName>
</protein>
<dbReference type="InterPro" id="IPR025250">
    <property type="entry name" value="DUF4199"/>
</dbReference>
<evidence type="ECO:0000313" key="2">
    <source>
        <dbReference type="EMBL" id="GGI57932.1"/>
    </source>
</evidence>
<keyword evidence="1" id="KW-1133">Transmembrane helix</keyword>
<name>A0ABQ2BZM4_9FLAO</name>
<dbReference type="Pfam" id="PF13858">
    <property type="entry name" value="DUF4199"/>
    <property type="match status" value="1"/>
</dbReference>
<dbReference type="EMBL" id="BMDQ01000003">
    <property type="protein sequence ID" value="GGI57932.1"/>
    <property type="molecule type" value="Genomic_DNA"/>
</dbReference>
<dbReference type="Proteomes" id="UP000624701">
    <property type="component" value="Unassembled WGS sequence"/>
</dbReference>
<dbReference type="RefSeq" id="WP_188374849.1">
    <property type="nucleotide sequence ID" value="NZ_BMDQ01000003.1"/>
</dbReference>
<sequence>MEKSLKSSAINYGLYLGLTLAVVNIIAYVVDIKLFNSIWVLVAILVSIITFGIISINSSKKMLGGFISFKKAFTSYFITVALGLFISTVVYFLIFNVVDTESAQVLAEMQIENQVKMMENFGAPQASIDEAVAKLEQNNPFSIGNQFLGYAIFLTIMSLIGLVIAAVTKKNDPNEA</sequence>
<organism evidence="2 3">
    <name type="scientific">Winogradskyella haliclonae</name>
    <dbReference type="NCBI Taxonomy" id="2048558"/>
    <lineage>
        <taxon>Bacteria</taxon>
        <taxon>Pseudomonadati</taxon>
        <taxon>Bacteroidota</taxon>
        <taxon>Flavobacteriia</taxon>
        <taxon>Flavobacteriales</taxon>
        <taxon>Flavobacteriaceae</taxon>
        <taxon>Winogradskyella</taxon>
    </lineage>
</organism>
<evidence type="ECO:0008006" key="4">
    <source>
        <dbReference type="Google" id="ProtNLM"/>
    </source>
</evidence>
<accession>A0ABQ2BZM4</accession>